<sequence>MVLHPPVCAGFTTPASGSHVCTTSATADCGHIHRRVHPIKNITHARKLLALALSLGLTLGASQAFAAPQEHAAHKDHAADNINESKKPVTDTWITTKVKADLLATDNVSGTDVKVETKNGIVTLTGTVATKAEHDKAVAVAKGIEGVKSVKSTGLKVVAAKM</sequence>
<keyword evidence="2" id="KW-0732">Signal</keyword>
<feature type="domain" description="BON" evidence="6">
    <location>
        <begin position="90"/>
        <end position="159"/>
    </location>
</feature>
<dbReference type="PANTHER" id="PTHR34606:SF15">
    <property type="entry name" value="BON DOMAIN-CONTAINING PROTEIN"/>
    <property type="match status" value="1"/>
</dbReference>
<evidence type="ECO:0000313" key="8">
    <source>
        <dbReference type="Proteomes" id="UP000019084"/>
    </source>
</evidence>
<proteinExistence type="predicted"/>
<dbReference type="Proteomes" id="UP000019084">
    <property type="component" value="Unassembled WGS sequence"/>
</dbReference>
<dbReference type="PANTHER" id="PTHR34606">
    <property type="entry name" value="BON DOMAIN-CONTAINING PROTEIN"/>
    <property type="match status" value="1"/>
</dbReference>
<dbReference type="SMART" id="SM00749">
    <property type="entry name" value="BON"/>
    <property type="match status" value="1"/>
</dbReference>
<dbReference type="Gene3D" id="3.30.1340.30">
    <property type="match status" value="1"/>
</dbReference>
<comment type="subcellular location">
    <subcellularLocation>
        <location evidence="1">Periplasm</location>
    </subcellularLocation>
</comment>
<name>W4SML3_9XANT</name>
<keyword evidence="7" id="KW-0449">Lipoprotein</keyword>
<keyword evidence="3" id="KW-0677">Repeat</keyword>
<gene>
    <name evidence="7" type="ORF">XPR_4038</name>
</gene>
<dbReference type="InterPro" id="IPR051686">
    <property type="entry name" value="Lipoprotein_DolP"/>
</dbReference>
<dbReference type="AlphaFoldDB" id="W4SML3"/>
<dbReference type="PROSITE" id="PS50914">
    <property type="entry name" value="BON"/>
    <property type="match status" value="1"/>
</dbReference>
<dbReference type="EMBL" id="BAVC01000336">
    <property type="protein sequence ID" value="GAE57403.1"/>
    <property type="molecule type" value="Genomic_DNA"/>
</dbReference>
<evidence type="ECO:0000256" key="4">
    <source>
        <dbReference type="ARBA" id="ARBA00022764"/>
    </source>
</evidence>
<reference evidence="7 8" key="1">
    <citation type="submission" date="2014-01" db="EMBL/GenBank/DDBJ databases">
        <title>Genome sequence and analysis of Xanthomonas arboricola pv. pruni.</title>
        <authorList>
            <person name="Fujikawa T."/>
            <person name="Nakazono-Nagaoka E."/>
        </authorList>
    </citation>
    <scope>NUCLEOTIDE SEQUENCE [LARGE SCALE GENOMIC DNA]</scope>
    <source>
        <strain evidence="8">MAFF 301420</strain>
    </source>
</reference>
<evidence type="ECO:0000256" key="3">
    <source>
        <dbReference type="ARBA" id="ARBA00022737"/>
    </source>
</evidence>
<dbReference type="Pfam" id="PF04972">
    <property type="entry name" value="BON"/>
    <property type="match status" value="1"/>
</dbReference>
<dbReference type="InterPro" id="IPR007055">
    <property type="entry name" value="BON_dom"/>
</dbReference>
<evidence type="ECO:0000256" key="2">
    <source>
        <dbReference type="ARBA" id="ARBA00022729"/>
    </source>
</evidence>
<dbReference type="FunFam" id="3.30.1340.30:FF:000001">
    <property type="entry name" value="Molecular chaperone OsmY"/>
    <property type="match status" value="1"/>
</dbReference>
<protein>
    <recommendedName>
        <fullName evidence="5">Osmotically-inducible protein Y</fullName>
    </recommendedName>
</protein>
<accession>W4SML3</accession>
<comment type="caution">
    <text evidence="7">The sequence shown here is derived from an EMBL/GenBank/DDBJ whole genome shotgun (WGS) entry which is preliminary data.</text>
</comment>
<dbReference type="GO" id="GO:0042597">
    <property type="term" value="C:periplasmic space"/>
    <property type="evidence" value="ECO:0007669"/>
    <property type="project" value="UniProtKB-SubCell"/>
</dbReference>
<evidence type="ECO:0000256" key="1">
    <source>
        <dbReference type="ARBA" id="ARBA00004418"/>
    </source>
</evidence>
<keyword evidence="4" id="KW-0574">Periplasm</keyword>
<organism evidence="7 8">
    <name type="scientific">Xanthomonas arboricola pv. pruni MAFF 301420</name>
    <dbReference type="NCBI Taxonomy" id="1418095"/>
    <lineage>
        <taxon>Bacteria</taxon>
        <taxon>Pseudomonadati</taxon>
        <taxon>Pseudomonadota</taxon>
        <taxon>Gammaproteobacteria</taxon>
        <taxon>Lysobacterales</taxon>
        <taxon>Lysobacteraceae</taxon>
        <taxon>Xanthomonas</taxon>
    </lineage>
</organism>
<evidence type="ECO:0000259" key="6">
    <source>
        <dbReference type="PROSITE" id="PS50914"/>
    </source>
</evidence>
<evidence type="ECO:0000313" key="7">
    <source>
        <dbReference type="EMBL" id="GAE57403.1"/>
    </source>
</evidence>
<dbReference type="InterPro" id="IPR014004">
    <property type="entry name" value="Transpt-assoc_nodulatn_dom_bac"/>
</dbReference>
<evidence type="ECO:0000256" key="5">
    <source>
        <dbReference type="ARBA" id="ARBA00070588"/>
    </source>
</evidence>